<name>A0A1S4BT63_TOBAC</name>
<dbReference type="PANTHER" id="PTHR46033:SF8">
    <property type="entry name" value="PROTEIN MAINTENANCE OF MERISTEMS-LIKE"/>
    <property type="match status" value="1"/>
</dbReference>
<gene>
    <name evidence="2" type="primary">LOC107811623</name>
</gene>
<dbReference type="PaxDb" id="4097-A0A1S4BT63"/>
<dbReference type="PANTHER" id="PTHR46033">
    <property type="entry name" value="PROTEIN MAIN-LIKE 2"/>
    <property type="match status" value="1"/>
</dbReference>
<dbReference type="GO" id="GO:0010073">
    <property type="term" value="P:meristem maintenance"/>
    <property type="evidence" value="ECO:0007669"/>
    <property type="project" value="InterPro"/>
</dbReference>
<accession>A0A1S4BT63</accession>
<evidence type="ECO:0000313" key="2">
    <source>
        <dbReference type="RefSeq" id="XP_016492076.1"/>
    </source>
</evidence>
<dbReference type="OrthoDB" id="1937804at2759"/>
<feature type="domain" description="Aminotransferase-like plant mobile" evidence="1">
    <location>
        <begin position="66"/>
        <end position="151"/>
    </location>
</feature>
<dbReference type="KEGG" id="nta:107811623"/>
<proteinExistence type="predicted"/>
<evidence type="ECO:0000259" key="1">
    <source>
        <dbReference type="Pfam" id="PF10536"/>
    </source>
</evidence>
<dbReference type="RefSeq" id="XP_016492076.1">
    <property type="nucleotide sequence ID" value="XM_016636590.1"/>
</dbReference>
<dbReference type="Pfam" id="PF10536">
    <property type="entry name" value="PMD"/>
    <property type="match status" value="1"/>
</dbReference>
<reference evidence="2" key="1">
    <citation type="submission" date="2025-08" db="UniProtKB">
        <authorList>
            <consortium name="RefSeq"/>
        </authorList>
    </citation>
    <scope>IDENTIFICATION</scope>
</reference>
<dbReference type="InterPro" id="IPR044824">
    <property type="entry name" value="MAIN-like"/>
</dbReference>
<dbReference type="OMA" id="HIWDGEL"/>
<dbReference type="AlphaFoldDB" id="A0A1S4BT63"/>
<protein>
    <submittedName>
        <fullName evidence="2">Serine/threonine-protein phosphatase 7 long form homolog</fullName>
    </submittedName>
</protein>
<dbReference type="InterPro" id="IPR019557">
    <property type="entry name" value="AminoTfrase-like_pln_mobile"/>
</dbReference>
<organism evidence="2">
    <name type="scientific">Nicotiana tabacum</name>
    <name type="common">Common tobacco</name>
    <dbReference type="NCBI Taxonomy" id="4097"/>
    <lineage>
        <taxon>Eukaryota</taxon>
        <taxon>Viridiplantae</taxon>
        <taxon>Streptophyta</taxon>
        <taxon>Embryophyta</taxon>
        <taxon>Tracheophyta</taxon>
        <taxon>Spermatophyta</taxon>
        <taxon>Magnoliopsida</taxon>
        <taxon>eudicotyledons</taxon>
        <taxon>Gunneridae</taxon>
        <taxon>Pentapetalae</taxon>
        <taxon>asterids</taxon>
        <taxon>lamiids</taxon>
        <taxon>Solanales</taxon>
        <taxon>Solanaceae</taxon>
        <taxon>Nicotianoideae</taxon>
        <taxon>Nicotianeae</taxon>
        <taxon>Nicotiana</taxon>
    </lineage>
</organism>
<sequence length="162" mass="18856">MDRPAFHPGPVSRELLTLQAGHRPSHIWDGELLSQNFHPRHIDDFWEFIRDNPLHHRTVVCLTQAGFYQVVEVGRLQFNWPLIMALIERWRPETHTFYLPTGDATITLQDVEVLFGLPADSLVVHYPLAVREYRKHDYLEMLERLTGFLPAEETAISGFSQL</sequence>